<dbReference type="AlphaFoldDB" id="H6N612"/>
<dbReference type="EMBL" id="CP003199">
    <property type="protein sequence ID" value="AEW45084.1"/>
    <property type="molecule type" value="Genomic_DNA"/>
</dbReference>
<reference evidence="2 3" key="1">
    <citation type="journal article" date="2012" name="J. Bacteriol.">
        <title>Complete genome sequence of Mycoplasma haemocanis strain Illinois.</title>
        <authorList>
            <person name="do Nascimento N.C."/>
            <person name="Guimaraes A.M."/>
            <person name="Santos A.P."/>
            <person name="Sanmiguel P.J."/>
            <person name="Messick J.B."/>
        </authorList>
    </citation>
    <scope>NUCLEOTIDE SEQUENCE [LARGE SCALE GENOMIC DNA]</scope>
    <source>
        <strain evidence="2 3">Illinois</strain>
    </source>
</reference>
<protein>
    <submittedName>
        <fullName evidence="2">Uncharacterized protein</fullName>
    </submittedName>
</protein>
<keyword evidence="3" id="KW-1185">Reference proteome</keyword>
<gene>
    <name evidence="2" type="ordered locus">MHC_01090</name>
</gene>
<evidence type="ECO:0000313" key="3">
    <source>
        <dbReference type="Proteomes" id="UP000009135"/>
    </source>
</evidence>
<dbReference type="Proteomes" id="UP000009135">
    <property type="component" value="Chromosome"/>
</dbReference>
<organism evidence="2 3">
    <name type="scientific">Mycoplasma haemocanis (strain Illinois)</name>
    <dbReference type="NCBI Taxonomy" id="1111676"/>
    <lineage>
        <taxon>Bacteria</taxon>
        <taxon>Bacillati</taxon>
        <taxon>Mycoplasmatota</taxon>
        <taxon>Mollicutes</taxon>
        <taxon>Mycoplasmataceae</taxon>
        <taxon>Mycoplasma</taxon>
    </lineage>
</organism>
<feature type="region of interest" description="Disordered" evidence="1">
    <location>
        <begin position="76"/>
        <end position="97"/>
    </location>
</feature>
<accession>H6N612</accession>
<name>H6N612_MYCHN</name>
<dbReference type="STRING" id="1111676.MHC_01090"/>
<dbReference type="OrthoDB" id="9825113at2"/>
<dbReference type="HOGENOM" id="CLU_098620_0_0_14"/>
<proteinExistence type="predicted"/>
<evidence type="ECO:0000313" key="2">
    <source>
        <dbReference type="EMBL" id="AEW45084.1"/>
    </source>
</evidence>
<evidence type="ECO:0000256" key="1">
    <source>
        <dbReference type="SAM" id="MobiDB-lite"/>
    </source>
</evidence>
<sequence length="219" mass="24652">MWKLAAGLLGVGTATVGGVLTYRSFIKPTTHSIRDLLAVKNPEKRLISRSADGSSAEWKAAWKLYLSAYQKDGKNPFSLNKEKPNEEPNGNENAPSEFMNKCEGLSGNMVVDKEDERYKNVLSYCTRNTLIQDLIQESGRTLLKETGDDWSASWKSYREVNSGKEQNQDIWKLSDWNAKKGADSSISDDLKKKCKEKLESNAGIQVDDDYQNVVKWCSK</sequence>
<dbReference type="KEGG" id="mhe:MHC_01090"/>